<dbReference type="EMBL" id="JAGKQM010000005">
    <property type="protein sequence ID" value="KAH0926384.1"/>
    <property type="molecule type" value="Genomic_DNA"/>
</dbReference>
<evidence type="ECO:0000313" key="2">
    <source>
        <dbReference type="Proteomes" id="UP000824890"/>
    </source>
</evidence>
<reference evidence="1 2" key="1">
    <citation type="submission" date="2021-05" db="EMBL/GenBank/DDBJ databases">
        <title>Genome Assembly of Synthetic Allotetraploid Brassica napus Reveals Homoeologous Exchanges between Subgenomes.</title>
        <authorList>
            <person name="Davis J.T."/>
        </authorList>
    </citation>
    <scope>NUCLEOTIDE SEQUENCE [LARGE SCALE GENOMIC DNA]</scope>
    <source>
        <strain evidence="2">cv. Da-Ae</strain>
        <tissue evidence="1">Seedling</tissue>
    </source>
</reference>
<sequence>VMRFGDTRRIDFSPQHCWRVVGWFGRPRSSLYCLFGLAASVLAKIFVRRSASSIVRALSKMSFPRMFKLLDGAFCLILVSGEGWSSRSVGLFVSRAFAGIGLLDDQNSESSQCRRTSRGLPPRGVRHRLAVDCVLFLGLEFRLFGAQWVHEWRVEDVAFVDYVVLVLLDFDECFLGLG</sequence>
<name>A0ABQ8DAG5_BRANA</name>
<keyword evidence="2" id="KW-1185">Reference proteome</keyword>
<feature type="non-terminal residue" evidence="1">
    <location>
        <position position="1"/>
    </location>
</feature>
<comment type="caution">
    <text evidence="1">The sequence shown here is derived from an EMBL/GenBank/DDBJ whole genome shotgun (WGS) entry which is preliminary data.</text>
</comment>
<proteinExistence type="predicted"/>
<protein>
    <submittedName>
        <fullName evidence="1">Uncharacterized protein</fullName>
    </submittedName>
</protein>
<gene>
    <name evidence="1" type="ORF">HID58_018640</name>
</gene>
<evidence type="ECO:0000313" key="1">
    <source>
        <dbReference type="EMBL" id="KAH0926384.1"/>
    </source>
</evidence>
<accession>A0ABQ8DAG5</accession>
<organism evidence="1 2">
    <name type="scientific">Brassica napus</name>
    <name type="common">Rape</name>
    <dbReference type="NCBI Taxonomy" id="3708"/>
    <lineage>
        <taxon>Eukaryota</taxon>
        <taxon>Viridiplantae</taxon>
        <taxon>Streptophyta</taxon>
        <taxon>Embryophyta</taxon>
        <taxon>Tracheophyta</taxon>
        <taxon>Spermatophyta</taxon>
        <taxon>Magnoliopsida</taxon>
        <taxon>eudicotyledons</taxon>
        <taxon>Gunneridae</taxon>
        <taxon>Pentapetalae</taxon>
        <taxon>rosids</taxon>
        <taxon>malvids</taxon>
        <taxon>Brassicales</taxon>
        <taxon>Brassicaceae</taxon>
        <taxon>Brassiceae</taxon>
        <taxon>Brassica</taxon>
    </lineage>
</organism>
<dbReference type="Proteomes" id="UP000824890">
    <property type="component" value="Unassembled WGS sequence"/>
</dbReference>